<accession>A0A929BAR5</accession>
<evidence type="ECO:0000313" key="2">
    <source>
        <dbReference type="EMBL" id="MBE9376427.1"/>
    </source>
</evidence>
<dbReference type="RefSeq" id="WP_193930084.1">
    <property type="nucleotide sequence ID" value="NZ_JADEYC010000042.1"/>
</dbReference>
<gene>
    <name evidence="2" type="ORF">IQ251_18400</name>
</gene>
<name>A0A929BAR5_9PSEU</name>
<protein>
    <submittedName>
        <fullName evidence="2">Uncharacterized protein</fullName>
    </submittedName>
</protein>
<evidence type="ECO:0000313" key="3">
    <source>
        <dbReference type="Proteomes" id="UP000598360"/>
    </source>
</evidence>
<keyword evidence="3" id="KW-1185">Reference proteome</keyword>
<dbReference type="Proteomes" id="UP000598360">
    <property type="component" value="Unassembled WGS sequence"/>
</dbReference>
<organism evidence="2 3">
    <name type="scientific">Saccharopolyspora montiporae</name>
    <dbReference type="NCBI Taxonomy" id="2781240"/>
    <lineage>
        <taxon>Bacteria</taxon>
        <taxon>Bacillati</taxon>
        <taxon>Actinomycetota</taxon>
        <taxon>Actinomycetes</taxon>
        <taxon>Pseudonocardiales</taxon>
        <taxon>Pseudonocardiaceae</taxon>
        <taxon>Saccharopolyspora</taxon>
    </lineage>
</organism>
<dbReference type="EMBL" id="JADEYC010000042">
    <property type="protein sequence ID" value="MBE9376427.1"/>
    <property type="molecule type" value="Genomic_DNA"/>
</dbReference>
<evidence type="ECO:0000256" key="1">
    <source>
        <dbReference type="SAM" id="MobiDB-lite"/>
    </source>
</evidence>
<proteinExistence type="predicted"/>
<comment type="caution">
    <text evidence="2">The sequence shown here is derived from an EMBL/GenBank/DDBJ whole genome shotgun (WGS) entry which is preliminary data.</text>
</comment>
<feature type="region of interest" description="Disordered" evidence="1">
    <location>
        <begin position="86"/>
        <end position="107"/>
    </location>
</feature>
<reference evidence="2" key="1">
    <citation type="submission" date="2020-10" db="EMBL/GenBank/DDBJ databases">
        <title>Diversity and distribution of actinomycetes associated with coral in the coast of Hainan.</title>
        <authorList>
            <person name="Li F."/>
        </authorList>
    </citation>
    <scope>NUCLEOTIDE SEQUENCE</scope>
    <source>
        <strain evidence="2">HNM0983</strain>
    </source>
</reference>
<dbReference type="AlphaFoldDB" id="A0A929BAR5"/>
<sequence>MIVVERSTPGPLAEAVRFPVRFDPVPELAPELVVLDDDGAGELEIPAQQVDTELGALHAHAGRILQQPTHRPGQPVRVHRAGRAIAHSASGPPAHNRPPDVERRGQGRQVLVAQRHRRGSVGIARGDRVDELAFQQVHRDRVLDEPRLPELPADLAVGEICFEQASAFTLVNYSTHEVTTLWNHFTLQVFGLDIYYMLEVT</sequence>